<proteinExistence type="predicted"/>
<evidence type="ECO:0000313" key="2">
    <source>
        <dbReference type="Proteomes" id="UP001158576"/>
    </source>
</evidence>
<keyword evidence="2" id="KW-1185">Reference proteome</keyword>
<sequence>MDKEANDLSLPSYVSPSGHTFFFGPVNKGQYAREHQGQLYWNPFFEIFLYLHDENGNQTDRLVKVRFILQSSVADPYSVDATDFVAFDPREHFLLRDIWCSTNEPEINEVEKRVIFCFHEDQYQNLLAAGYPLHQIIGFEEHFGEIIEDGPVKEMLRQEFSFFKELVHTVSTRRKAWKLFDPLCEIDDSYAHLKYQFQRRTTHKADRKFKKILNGIIDKHFTNDFLSLKPIFAPAVENST</sequence>
<reference evidence="1 2" key="1">
    <citation type="submission" date="2021-04" db="EMBL/GenBank/DDBJ databases">
        <authorList>
            <person name="Bliznina A."/>
        </authorList>
    </citation>
    <scope>NUCLEOTIDE SEQUENCE [LARGE SCALE GENOMIC DNA]</scope>
</reference>
<dbReference type="Proteomes" id="UP001158576">
    <property type="component" value="Chromosome PAR"/>
</dbReference>
<evidence type="ECO:0000313" key="1">
    <source>
        <dbReference type="EMBL" id="CAG5090144.1"/>
    </source>
</evidence>
<accession>A0ABN7S083</accession>
<gene>
    <name evidence="1" type="ORF">OKIOD_LOCUS4034</name>
</gene>
<protein>
    <submittedName>
        <fullName evidence="1">Oidioi.mRNA.OKI2018_I69.PAR.g12476.t1.cds</fullName>
    </submittedName>
</protein>
<organism evidence="1 2">
    <name type="scientific">Oikopleura dioica</name>
    <name type="common">Tunicate</name>
    <dbReference type="NCBI Taxonomy" id="34765"/>
    <lineage>
        <taxon>Eukaryota</taxon>
        <taxon>Metazoa</taxon>
        <taxon>Chordata</taxon>
        <taxon>Tunicata</taxon>
        <taxon>Appendicularia</taxon>
        <taxon>Copelata</taxon>
        <taxon>Oikopleuridae</taxon>
        <taxon>Oikopleura</taxon>
    </lineage>
</organism>
<dbReference type="EMBL" id="OU015568">
    <property type="protein sequence ID" value="CAG5090144.1"/>
    <property type="molecule type" value="Genomic_DNA"/>
</dbReference>
<name>A0ABN7S083_OIKDI</name>